<accession>A0ABT7LQH7</accession>
<dbReference type="RefSeq" id="WP_156921844.1">
    <property type="nucleotide sequence ID" value="NZ_JASUZV010000002.1"/>
</dbReference>
<organism evidence="1 2">
    <name type="scientific">Streptococcus raffinosi</name>
    <dbReference type="NCBI Taxonomy" id="3053355"/>
    <lineage>
        <taxon>Bacteria</taxon>
        <taxon>Bacillati</taxon>
        <taxon>Bacillota</taxon>
        <taxon>Bacilli</taxon>
        <taxon>Lactobacillales</taxon>
        <taxon>Streptococcaceae</taxon>
        <taxon>Streptococcus</taxon>
    </lineage>
</organism>
<proteinExistence type="predicted"/>
<dbReference type="EMBL" id="JASUZV010000002">
    <property type="protein sequence ID" value="MDL5042905.1"/>
    <property type="molecule type" value="Genomic_DNA"/>
</dbReference>
<protein>
    <submittedName>
        <fullName evidence="1">Uncharacterized protein</fullName>
    </submittedName>
</protein>
<keyword evidence="2" id="KW-1185">Reference proteome</keyword>
<comment type="caution">
    <text evidence="1">The sequence shown here is derived from an EMBL/GenBank/DDBJ whole genome shotgun (WGS) entry which is preliminary data.</text>
</comment>
<name>A0ABT7LQH7_9STRE</name>
<gene>
    <name evidence="1" type="ORF">QRD39_02120</name>
</gene>
<evidence type="ECO:0000313" key="1">
    <source>
        <dbReference type="EMBL" id="MDL5042905.1"/>
    </source>
</evidence>
<dbReference type="Proteomes" id="UP001529255">
    <property type="component" value="Unassembled WGS sequence"/>
</dbReference>
<sequence>MTEDIKQKPRGFKGLMEDLGVSTFDELIDYMQNNPTDPLVQELEELLNKFY</sequence>
<reference evidence="1 2" key="1">
    <citation type="submission" date="2023-06" db="EMBL/GenBank/DDBJ databases">
        <title>A potential novel species of Streptococcus isolated from human milk sample.</title>
        <authorList>
            <person name="Nguyen H.V."/>
            <person name="Trinh A.T.V."/>
            <person name="Hoang A.T.L."/>
            <person name="Bui L.N.H."/>
            <person name="Tran Q.T.L."/>
            <person name="Trinh T."/>
        </authorList>
    </citation>
    <scope>NUCLEOTIDE SEQUENCE [LARGE SCALE GENOMIC DNA]</scope>
    <source>
        <strain evidence="1 2">VTCC 12812</strain>
    </source>
</reference>
<evidence type="ECO:0000313" key="2">
    <source>
        <dbReference type="Proteomes" id="UP001529255"/>
    </source>
</evidence>